<name>A0ACA8DRK5_9GAMM</name>
<evidence type="ECO:0000313" key="1">
    <source>
        <dbReference type="EMBL" id="ATC80634.1"/>
    </source>
</evidence>
<proteinExistence type="predicted"/>
<organism evidence="1 2">
    <name type="scientific">Pseudoalteromonas agarivorans DSM 14585</name>
    <dbReference type="NCBI Taxonomy" id="1312369"/>
    <lineage>
        <taxon>Bacteria</taxon>
        <taxon>Pseudomonadati</taxon>
        <taxon>Pseudomonadota</taxon>
        <taxon>Gammaproteobacteria</taxon>
        <taxon>Alteromonadales</taxon>
        <taxon>Pseudoalteromonadaceae</taxon>
        <taxon>Pseudoalteromonas</taxon>
    </lineage>
</organism>
<dbReference type="EMBL" id="CP011011">
    <property type="protein sequence ID" value="ATC80634.1"/>
    <property type="molecule type" value="Genomic_DNA"/>
</dbReference>
<protein>
    <submittedName>
        <fullName evidence="1">Uncharacterized protein</fullName>
    </submittedName>
</protein>
<dbReference type="Proteomes" id="UP000217277">
    <property type="component" value="Chromosome I"/>
</dbReference>
<accession>A0ACA8DRK5</accession>
<sequence length="54" mass="6468">MNNVIGCIKFKPDYFLLYYAYPLYAKQLTKQINCAKLPDQTKPRLFLQVTFYEL</sequence>
<evidence type="ECO:0000313" key="2">
    <source>
        <dbReference type="Proteomes" id="UP000217277"/>
    </source>
</evidence>
<gene>
    <name evidence="1" type="ORF">PAGA_a0013</name>
</gene>
<keyword evidence="2" id="KW-1185">Reference proteome</keyword>
<reference evidence="1" key="1">
    <citation type="submission" date="2015-03" db="EMBL/GenBank/DDBJ databases">
        <authorList>
            <person name="Xie B.-B."/>
            <person name="Rong J.-C."/>
            <person name="Qin Q.-L."/>
            <person name="Zhang Y.-Z."/>
        </authorList>
    </citation>
    <scope>NUCLEOTIDE SEQUENCE</scope>
    <source>
        <strain evidence="1">DSM 14585</strain>
    </source>
</reference>